<feature type="transmembrane region" description="Helical" evidence="2">
    <location>
        <begin position="148"/>
        <end position="167"/>
    </location>
</feature>
<dbReference type="AlphaFoldDB" id="A0A388T840"/>
<organism evidence="3 4">
    <name type="scientific">Streptomyces spongiicola</name>
    <dbReference type="NCBI Taxonomy" id="1690221"/>
    <lineage>
        <taxon>Bacteria</taxon>
        <taxon>Bacillati</taxon>
        <taxon>Actinomycetota</taxon>
        <taxon>Actinomycetes</taxon>
        <taxon>Kitasatosporales</taxon>
        <taxon>Streptomycetaceae</taxon>
        <taxon>Streptomyces</taxon>
    </lineage>
</organism>
<evidence type="ECO:0000256" key="2">
    <source>
        <dbReference type="SAM" id="Phobius"/>
    </source>
</evidence>
<evidence type="ECO:0000313" key="4">
    <source>
        <dbReference type="Proteomes" id="UP000265354"/>
    </source>
</evidence>
<feature type="region of interest" description="Disordered" evidence="1">
    <location>
        <begin position="1"/>
        <end position="34"/>
    </location>
</feature>
<feature type="transmembrane region" description="Helical" evidence="2">
    <location>
        <begin position="179"/>
        <end position="204"/>
    </location>
</feature>
<feature type="transmembrane region" description="Helical" evidence="2">
    <location>
        <begin position="41"/>
        <end position="60"/>
    </location>
</feature>
<comment type="caution">
    <text evidence="3">The sequence shown here is derived from an EMBL/GenBank/DDBJ whole genome shotgun (WGS) entry which is preliminary data.</text>
</comment>
<dbReference type="InterPro" id="IPR018750">
    <property type="entry name" value="DUF2306_membrane"/>
</dbReference>
<dbReference type="RefSeq" id="WP_216365112.1">
    <property type="nucleotide sequence ID" value="NZ_BGZL01000019.1"/>
</dbReference>
<evidence type="ECO:0000313" key="3">
    <source>
        <dbReference type="EMBL" id="GBQ03555.1"/>
    </source>
</evidence>
<keyword evidence="2" id="KW-0472">Membrane</keyword>
<keyword evidence="2" id="KW-1133">Transmembrane helix</keyword>
<feature type="transmembrane region" description="Helical" evidence="2">
    <location>
        <begin position="120"/>
        <end position="142"/>
    </location>
</feature>
<reference evidence="3 4" key="1">
    <citation type="submission" date="2018-07" db="EMBL/GenBank/DDBJ databases">
        <title>Whole Genome Shotgun Sequence of Streptomyces spongiicola strain 531S.</title>
        <authorList>
            <person name="Dohra H."/>
            <person name="Kodani S."/>
        </authorList>
    </citation>
    <scope>NUCLEOTIDE SEQUENCE [LARGE SCALE GENOMIC DNA]</scope>
    <source>
        <strain evidence="3 4">531S</strain>
    </source>
</reference>
<evidence type="ECO:0000256" key="1">
    <source>
        <dbReference type="SAM" id="MobiDB-lite"/>
    </source>
</evidence>
<feature type="transmembrane region" description="Helical" evidence="2">
    <location>
        <begin position="80"/>
        <end position="108"/>
    </location>
</feature>
<keyword evidence="2" id="KW-0812">Transmembrane</keyword>
<dbReference type="Proteomes" id="UP000265354">
    <property type="component" value="Unassembled WGS sequence"/>
</dbReference>
<sequence length="257" mass="28606">MTQTQSAERPLPPTEGAPPIRADGPATGSSARNGRPVRRGWFGRNYIIPLAVAAAAYLLYQLPPYLTLDPSRTHIASQFPLHYAILAAHVLTGGVTMVTLVLQLWPWLRRNHPAVHRWSGLLYVFVGALPSALLALVLFPFAFKPGSVAVLMSGILWAVTSVVGWVRARQGRYAEHRRWMLYSFAIVWGQTVWGFVIGMALFSLPVAVDVTYVSEAARWVGWVGNLLLVHWWIERTGRRGQDRMYGGRRSRSPEPAG</sequence>
<gene>
    <name evidence="3" type="ORF">SSP531S_50300</name>
</gene>
<dbReference type="Pfam" id="PF10067">
    <property type="entry name" value="DUF2306"/>
    <property type="match status" value="1"/>
</dbReference>
<accession>A0A388T840</accession>
<proteinExistence type="predicted"/>
<protein>
    <submittedName>
        <fullName evidence="3">DUF2306 domain-containing protein</fullName>
    </submittedName>
</protein>
<feature type="transmembrane region" description="Helical" evidence="2">
    <location>
        <begin position="216"/>
        <end position="233"/>
    </location>
</feature>
<dbReference type="EMBL" id="BGZL01000019">
    <property type="protein sequence ID" value="GBQ03555.1"/>
    <property type="molecule type" value="Genomic_DNA"/>
</dbReference>
<name>A0A388T840_9ACTN</name>